<name>A0A6G1SF29_9ACAR</name>
<evidence type="ECO:0000256" key="1">
    <source>
        <dbReference type="SAM" id="Phobius"/>
    </source>
</evidence>
<dbReference type="GO" id="GO:0047372">
    <property type="term" value="F:monoacylglycerol lipase activity"/>
    <property type="evidence" value="ECO:0007669"/>
    <property type="project" value="TreeGrafter"/>
</dbReference>
<accession>A0A6G1SF29</accession>
<evidence type="ECO:0000259" key="3">
    <source>
        <dbReference type="Pfam" id="PF22990"/>
    </source>
</evidence>
<feature type="domain" description="AB hydrolase-1" evidence="2">
    <location>
        <begin position="276"/>
        <end position="415"/>
    </location>
</feature>
<feature type="domain" description="Phosphatidylserine Lipase ABHD16 N-terminal" evidence="3">
    <location>
        <begin position="6"/>
        <end position="148"/>
    </location>
</feature>
<keyword evidence="1" id="KW-1133">Transmembrane helix</keyword>
<dbReference type="PANTHER" id="PTHR12277">
    <property type="entry name" value="ALPHA/BETA HYDROLASE DOMAIN-CONTAINING PROTEIN"/>
    <property type="match status" value="1"/>
</dbReference>
<evidence type="ECO:0000313" key="4">
    <source>
        <dbReference type="EMBL" id="MDE48979.1"/>
    </source>
</evidence>
<dbReference type="Pfam" id="PF00561">
    <property type="entry name" value="Abhydrolase_1"/>
    <property type="match status" value="1"/>
</dbReference>
<keyword evidence="1" id="KW-0812">Transmembrane</keyword>
<feature type="transmembrane region" description="Helical" evidence="1">
    <location>
        <begin position="97"/>
        <end position="115"/>
    </location>
</feature>
<dbReference type="GO" id="GO:0006660">
    <property type="term" value="P:phosphatidylserine catabolic process"/>
    <property type="evidence" value="ECO:0007669"/>
    <property type="project" value="TreeGrafter"/>
</dbReference>
<sequence length="559" mass="62841">MASIKKFASFLFGPRLYSFYKLTGDTISSTTPAVLARSHKYQPSSLEAASDYIIRISRIITYFGAYVSPVIFTYLVYKRNVPGSFFNSLDQSALLRLFATAVSILFGSFCVRGFARYSNPEYAEFLKALETAHKTPTPSNKRILVHFNADFSAYPIDFKWSEARDQRLPVPYKKSLPADSLSNRPPPILENIPFRLPLDVLLNLIMKTVGRRLIYPGSLSVLQAVMEPAISAGRSKLIEEHDGIRNKLEACDGNSIDTMFVDRRGTTPNGDYLVIGCEGNGGFYELGTIMTPLEAGYSVLGWNHPGFGGSTGSPYPDQDVAAVDVVIKFAMDKLQFAPSQIIIYGWSIGGFTATWAGMRHPNIHGVVIDASFDHILPLARNIFPGILYPFIELAIRQHFDLDNSRHLEHYAGPVLLIRRSQDEVISTDPYNSPPHNRANYLLADLLKSRFPRLMDDRAIRLLKEYLGGNERYQMGVLRRYSVNEPSCLRLLLDYFHTHRTAYPVEIGPDLDITTRDQLVLYLASKHLIDYDSVHCAPLPGRYLQKPWNLINIALSASNL</sequence>
<gene>
    <name evidence="4" type="primary">Abhd16a</name>
    <name evidence="4" type="ORF">g.16628</name>
</gene>
<reference evidence="4" key="1">
    <citation type="submission" date="2018-10" db="EMBL/GenBank/DDBJ databases">
        <title>Transcriptome assembly of Aceria tosichella (Wheat curl mite) Type 2.</title>
        <authorList>
            <person name="Scully E.D."/>
            <person name="Geib S.M."/>
            <person name="Palmer N.A."/>
            <person name="Gupta A.K."/>
            <person name="Sarath G."/>
            <person name="Tatineni S."/>
        </authorList>
    </citation>
    <scope>NUCLEOTIDE SEQUENCE</scope>
    <source>
        <strain evidence="4">LincolnNE</strain>
    </source>
</reference>
<dbReference type="GO" id="GO:0004620">
    <property type="term" value="F:phospholipase activity"/>
    <property type="evidence" value="ECO:0007669"/>
    <property type="project" value="TreeGrafter"/>
</dbReference>
<dbReference type="InterPro" id="IPR000073">
    <property type="entry name" value="AB_hydrolase_1"/>
</dbReference>
<dbReference type="GO" id="GO:0052651">
    <property type="term" value="P:monoacylglycerol catabolic process"/>
    <property type="evidence" value="ECO:0007669"/>
    <property type="project" value="TreeGrafter"/>
</dbReference>
<organism evidence="4">
    <name type="scientific">Aceria tosichella</name>
    <name type="common">wheat curl mite</name>
    <dbReference type="NCBI Taxonomy" id="561515"/>
    <lineage>
        <taxon>Eukaryota</taxon>
        <taxon>Metazoa</taxon>
        <taxon>Ecdysozoa</taxon>
        <taxon>Arthropoda</taxon>
        <taxon>Chelicerata</taxon>
        <taxon>Arachnida</taxon>
        <taxon>Acari</taxon>
        <taxon>Acariformes</taxon>
        <taxon>Trombidiformes</taxon>
        <taxon>Prostigmata</taxon>
        <taxon>Eupodina</taxon>
        <taxon>Eriophyoidea</taxon>
        <taxon>Eriophyidae</taxon>
        <taxon>Eriophyinae</taxon>
        <taxon>Aceriini</taxon>
        <taxon>Aceria</taxon>
    </lineage>
</organism>
<dbReference type="Gene3D" id="3.40.50.1820">
    <property type="entry name" value="alpha/beta hydrolase"/>
    <property type="match status" value="1"/>
</dbReference>
<evidence type="ECO:0000259" key="2">
    <source>
        <dbReference type="Pfam" id="PF00561"/>
    </source>
</evidence>
<dbReference type="AlphaFoldDB" id="A0A6G1SF29"/>
<dbReference type="SUPFAM" id="SSF53474">
    <property type="entry name" value="alpha/beta-Hydrolases"/>
    <property type="match status" value="1"/>
</dbReference>
<keyword evidence="1" id="KW-0472">Membrane</keyword>
<dbReference type="EMBL" id="GGYP01004208">
    <property type="protein sequence ID" value="MDE48979.1"/>
    <property type="molecule type" value="Transcribed_RNA"/>
</dbReference>
<protein>
    <submittedName>
        <fullName evidence="4">Abhydrolase domain-containing protein 16A</fullName>
    </submittedName>
</protein>
<keyword evidence="4" id="KW-0378">Hydrolase</keyword>
<dbReference type="PANTHER" id="PTHR12277:SF72">
    <property type="entry name" value="BAT5L PROTEIN"/>
    <property type="match status" value="1"/>
</dbReference>
<dbReference type="GO" id="GO:0012505">
    <property type="term" value="C:endomembrane system"/>
    <property type="evidence" value="ECO:0007669"/>
    <property type="project" value="TreeGrafter"/>
</dbReference>
<dbReference type="InterPro" id="IPR029058">
    <property type="entry name" value="AB_hydrolase_fold"/>
</dbReference>
<dbReference type="InterPro" id="IPR054518">
    <property type="entry name" value="ABHD16_N"/>
</dbReference>
<dbReference type="Pfam" id="PF22990">
    <property type="entry name" value="ABHD16_N"/>
    <property type="match status" value="1"/>
</dbReference>
<proteinExistence type="predicted"/>
<feature type="transmembrane region" description="Helical" evidence="1">
    <location>
        <begin position="59"/>
        <end position="77"/>
    </location>
</feature>